<dbReference type="EMBL" id="BLLK01000058">
    <property type="protein sequence ID" value="GFH57649.1"/>
    <property type="molecule type" value="Genomic_DNA"/>
</dbReference>
<reference evidence="2 3" key="1">
    <citation type="journal article" date="2021" name="Sci. Rep.">
        <title>The genome of the diatom Chaetoceros tenuissimus carries an ancient integrated fragment of an extant virus.</title>
        <authorList>
            <person name="Hongo Y."/>
            <person name="Kimura K."/>
            <person name="Takaki Y."/>
            <person name="Yoshida Y."/>
            <person name="Baba S."/>
            <person name="Kobayashi G."/>
            <person name="Nagasaki K."/>
            <person name="Hano T."/>
            <person name="Tomaru Y."/>
        </authorList>
    </citation>
    <scope>NUCLEOTIDE SEQUENCE [LARGE SCALE GENOMIC DNA]</scope>
    <source>
        <strain evidence="2 3">NIES-3715</strain>
    </source>
</reference>
<sequence>MAQRRSKKELKKPPAVSEAEKKNEEEAPTSAFQQISGIFTQIAVMWVLSTLIMKALKYYNIAQDPEAEAQ</sequence>
<evidence type="ECO:0000313" key="2">
    <source>
        <dbReference type="EMBL" id="GFH57649.1"/>
    </source>
</evidence>
<dbReference type="Proteomes" id="UP001054902">
    <property type="component" value="Unassembled WGS sequence"/>
</dbReference>
<name>A0AAD3HC18_9STRA</name>
<accession>A0AAD3HC18</accession>
<gene>
    <name evidence="2" type="ORF">CTEN210_14125</name>
</gene>
<protein>
    <submittedName>
        <fullName evidence="2">Uncharacterized protein</fullName>
    </submittedName>
</protein>
<feature type="compositionally biased region" description="Basic residues" evidence="1">
    <location>
        <begin position="1"/>
        <end position="10"/>
    </location>
</feature>
<evidence type="ECO:0000256" key="1">
    <source>
        <dbReference type="SAM" id="MobiDB-lite"/>
    </source>
</evidence>
<proteinExistence type="predicted"/>
<keyword evidence="3" id="KW-1185">Reference proteome</keyword>
<comment type="caution">
    <text evidence="2">The sequence shown here is derived from an EMBL/GenBank/DDBJ whole genome shotgun (WGS) entry which is preliminary data.</text>
</comment>
<dbReference type="AlphaFoldDB" id="A0AAD3HC18"/>
<feature type="region of interest" description="Disordered" evidence="1">
    <location>
        <begin position="1"/>
        <end position="30"/>
    </location>
</feature>
<organism evidence="2 3">
    <name type="scientific">Chaetoceros tenuissimus</name>
    <dbReference type="NCBI Taxonomy" id="426638"/>
    <lineage>
        <taxon>Eukaryota</taxon>
        <taxon>Sar</taxon>
        <taxon>Stramenopiles</taxon>
        <taxon>Ochrophyta</taxon>
        <taxon>Bacillariophyta</taxon>
        <taxon>Coscinodiscophyceae</taxon>
        <taxon>Chaetocerotophycidae</taxon>
        <taxon>Chaetocerotales</taxon>
        <taxon>Chaetocerotaceae</taxon>
        <taxon>Chaetoceros</taxon>
    </lineage>
</organism>
<evidence type="ECO:0000313" key="3">
    <source>
        <dbReference type="Proteomes" id="UP001054902"/>
    </source>
</evidence>